<organism evidence="2 3">
    <name type="scientific">Maritalea porphyrae</name>
    <dbReference type="NCBI Taxonomy" id="880732"/>
    <lineage>
        <taxon>Bacteria</taxon>
        <taxon>Pseudomonadati</taxon>
        <taxon>Pseudomonadota</taxon>
        <taxon>Alphaproteobacteria</taxon>
        <taxon>Hyphomicrobiales</taxon>
        <taxon>Devosiaceae</taxon>
        <taxon>Maritalea</taxon>
    </lineage>
</organism>
<evidence type="ECO:0000256" key="1">
    <source>
        <dbReference type="SAM" id="Phobius"/>
    </source>
</evidence>
<protein>
    <submittedName>
        <fullName evidence="2">Uncharacterized protein</fullName>
    </submittedName>
</protein>
<keyword evidence="1" id="KW-1133">Transmembrane helix</keyword>
<keyword evidence="1" id="KW-0812">Transmembrane</keyword>
<comment type="caution">
    <text evidence="2">The sequence shown here is derived from an EMBL/GenBank/DDBJ whole genome shotgun (WGS) entry which is preliminary data.</text>
</comment>
<dbReference type="Proteomes" id="UP001161405">
    <property type="component" value="Unassembled WGS sequence"/>
</dbReference>
<reference evidence="2" key="1">
    <citation type="journal article" date="2014" name="Int. J. Syst. Evol. Microbiol.">
        <title>Complete genome of a new Firmicutes species belonging to the dominant human colonic microbiota ('Ruminococcus bicirculans') reveals two chromosomes and a selective capacity to utilize plant glucans.</title>
        <authorList>
            <consortium name="NISC Comparative Sequencing Program"/>
            <person name="Wegmann U."/>
            <person name="Louis P."/>
            <person name="Goesmann A."/>
            <person name="Henrissat B."/>
            <person name="Duncan S.H."/>
            <person name="Flint H.J."/>
        </authorList>
    </citation>
    <scope>NUCLEOTIDE SEQUENCE</scope>
    <source>
        <strain evidence="2">NBRC 107169</strain>
    </source>
</reference>
<evidence type="ECO:0000313" key="3">
    <source>
        <dbReference type="Proteomes" id="UP001161405"/>
    </source>
</evidence>
<keyword evidence="1" id="KW-0472">Membrane</keyword>
<dbReference type="EMBL" id="BSNI01000002">
    <property type="protein sequence ID" value="GLQ18026.1"/>
    <property type="molecule type" value="Genomic_DNA"/>
</dbReference>
<gene>
    <name evidence="2" type="ORF">GCM10007879_22750</name>
</gene>
<keyword evidence="3" id="KW-1185">Reference proteome</keyword>
<dbReference type="Pfam" id="PF19942">
    <property type="entry name" value="DUF6404"/>
    <property type="match status" value="1"/>
</dbReference>
<reference evidence="2" key="2">
    <citation type="submission" date="2023-01" db="EMBL/GenBank/DDBJ databases">
        <title>Draft genome sequence of Maritalea porphyrae strain NBRC 107169.</title>
        <authorList>
            <person name="Sun Q."/>
            <person name="Mori K."/>
        </authorList>
    </citation>
    <scope>NUCLEOTIDE SEQUENCE</scope>
    <source>
        <strain evidence="2">NBRC 107169</strain>
    </source>
</reference>
<accession>A0ABQ5URX0</accession>
<evidence type="ECO:0000313" key="2">
    <source>
        <dbReference type="EMBL" id="GLQ18026.1"/>
    </source>
</evidence>
<feature type="transmembrane region" description="Helical" evidence="1">
    <location>
        <begin position="57"/>
        <end position="77"/>
    </location>
</feature>
<feature type="transmembrane region" description="Helical" evidence="1">
    <location>
        <begin position="89"/>
        <end position="107"/>
    </location>
</feature>
<sequence length="122" mass="14685">MILSDFEEKYDRALVELEQKGMRTDKFRLLNALNKPFDFCVRKLQLRPIYYASYFEMWLRSAPFYFIVMAAVSLLLLRDKSSWFEQERWVGWVVSTLVFATIIPVLLRHQAKRANLSRWEDL</sequence>
<dbReference type="RefSeq" id="WP_284364598.1">
    <property type="nucleotide sequence ID" value="NZ_BSNI01000002.1"/>
</dbReference>
<name>A0ABQ5URX0_9HYPH</name>
<dbReference type="InterPro" id="IPR045644">
    <property type="entry name" value="DUF6404"/>
</dbReference>
<proteinExistence type="predicted"/>